<evidence type="ECO:0000313" key="2">
    <source>
        <dbReference type="EMBL" id="KAJ8506524.1"/>
    </source>
</evidence>
<keyword evidence="3" id="KW-1185">Reference proteome</keyword>
<reference evidence="2 3" key="1">
    <citation type="submission" date="2022-12" db="EMBL/GenBank/DDBJ databases">
        <title>Chromosome-scale assembly of the Ensete ventricosum genome.</title>
        <authorList>
            <person name="Dussert Y."/>
            <person name="Stocks J."/>
            <person name="Wendawek A."/>
            <person name="Woldeyes F."/>
            <person name="Nichols R.A."/>
            <person name="Borrell J.S."/>
        </authorList>
    </citation>
    <scope>NUCLEOTIDE SEQUENCE [LARGE SCALE GENOMIC DNA]</scope>
    <source>
        <strain evidence="3">cv. Maze</strain>
        <tissue evidence="2">Seeds</tissue>
    </source>
</reference>
<sequence>MQSVTVLYCYKLSTEVRFSAFLSAIRSLSSLSHGGGLLLAAVIACALGSFCLRPPLDCGSRFLFDSTIKLALVGSRRSAPIVSRTLAGLPSLAVAREPSLSTGAGAAARGAFARPDPIRDAVAITGTEPRGDPVRGGRRPSGRWRRRGRDERGEEGGDRGACGRCGAVQEAAGQHPAVQV</sequence>
<evidence type="ECO:0000313" key="3">
    <source>
        <dbReference type="Proteomes" id="UP001222027"/>
    </source>
</evidence>
<evidence type="ECO:0000256" key="1">
    <source>
        <dbReference type="SAM" id="MobiDB-lite"/>
    </source>
</evidence>
<dbReference type="AlphaFoldDB" id="A0AAV8RU41"/>
<dbReference type="EMBL" id="JAQQAF010000002">
    <property type="protein sequence ID" value="KAJ8506524.1"/>
    <property type="molecule type" value="Genomic_DNA"/>
</dbReference>
<feature type="compositionally biased region" description="Basic and acidic residues" evidence="1">
    <location>
        <begin position="148"/>
        <end position="158"/>
    </location>
</feature>
<gene>
    <name evidence="2" type="ORF">OPV22_007410</name>
</gene>
<organism evidence="2 3">
    <name type="scientific">Ensete ventricosum</name>
    <name type="common">Abyssinian banana</name>
    <name type="synonym">Musa ensete</name>
    <dbReference type="NCBI Taxonomy" id="4639"/>
    <lineage>
        <taxon>Eukaryota</taxon>
        <taxon>Viridiplantae</taxon>
        <taxon>Streptophyta</taxon>
        <taxon>Embryophyta</taxon>
        <taxon>Tracheophyta</taxon>
        <taxon>Spermatophyta</taxon>
        <taxon>Magnoliopsida</taxon>
        <taxon>Liliopsida</taxon>
        <taxon>Zingiberales</taxon>
        <taxon>Musaceae</taxon>
        <taxon>Ensete</taxon>
    </lineage>
</organism>
<accession>A0AAV8RU41</accession>
<feature type="compositionally biased region" description="Basic residues" evidence="1">
    <location>
        <begin position="136"/>
        <end position="147"/>
    </location>
</feature>
<protein>
    <submittedName>
        <fullName evidence="2">Uncharacterized protein</fullName>
    </submittedName>
</protein>
<dbReference type="Proteomes" id="UP001222027">
    <property type="component" value="Unassembled WGS sequence"/>
</dbReference>
<proteinExistence type="predicted"/>
<name>A0AAV8RU41_ENSVE</name>
<feature type="region of interest" description="Disordered" evidence="1">
    <location>
        <begin position="123"/>
        <end position="180"/>
    </location>
</feature>
<comment type="caution">
    <text evidence="2">The sequence shown here is derived from an EMBL/GenBank/DDBJ whole genome shotgun (WGS) entry which is preliminary data.</text>
</comment>